<evidence type="ECO:0000256" key="5">
    <source>
        <dbReference type="ARBA" id="ARBA00022989"/>
    </source>
</evidence>
<dbReference type="PRINTS" id="PR00237">
    <property type="entry name" value="GPCRRHODOPSN"/>
</dbReference>
<keyword evidence="5 10" id="KW-1133">Transmembrane helix</keyword>
<dbReference type="EMBL" id="JAACNH010000003">
    <property type="protein sequence ID" value="KAG8448710.1"/>
    <property type="molecule type" value="Genomic_DNA"/>
</dbReference>
<dbReference type="Proteomes" id="UP000812440">
    <property type="component" value="Chromosome 8_10"/>
</dbReference>
<evidence type="ECO:0000256" key="10">
    <source>
        <dbReference type="SAM" id="Phobius"/>
    </source>
</evidence>
<dbReference type="Pfam" id="PF13853">
    <property type="entry name" value="7tm_4"/>
    <property type="match status" value="1"/>
</dbReference>
<evidence type="ECO:0000256" key="3">
    <source>
        <dbReference type="ARBA" id="ARBA00022692"/>
    </source>
</evidence>
<feature type="transmembrane region" description="Helical" evidence="10">
    <location>
        <begin position="28"/>
        <end position="53"/>
    </location>
</feature>
<dbReference type="InterPro" id="IPR050516">
    <property type="entry name" value="Olfactory_GPCR"/>
</dbReference>
<accession>A0A8T2JZC1</accession>
<dbReference type="SUPFAM" id="SSF81321">
    <property type="entry name" value="Family A G protein-coupled receptor-like"/>
    <property type="match status" value="1"/>
</dbReference>
<feature type="transmembrane region" description="Helical" evidence="10">
    <location>
        <begin position="142"/>
        <end position="159"/>
    </location>
</feature>
<protein>
    <recommendedName>
        <fullName evidence="11">G-protein coupled receptors family 1 profile domain-containing protein</fullName>
    </recommendedName>
</protein>
<keyword evidence="4" id="KW-0552">Olfaction</keyword>
<evidence type="ECO:0000259" key="11">
    <source>
        <dbReference type="PROSITE" id="PS50262"/>
    </source>
</evidence>
<keyword evidence="4" id="KW-0716">Sensory transduction</keyword>
<keyword evidence="9" id="KW-0807">Transducer</keyword>
<feature type="transmembrane region" description="Helical" evidence="10">
    <location>
        <begin position="240"/>
        <end position="264"/>
    </location>
</feature>
<keyword evidence="2" id="KW-1003">Cell membrane</keyword>
<feature type="transmembrane region" description="Helical" evidence="10">
    <location>
        <begin position="60"/>
        <end position="81"/>
    </location>
</feature>
<dbReference type="Gene3D" id="1.20.1070.10">
    <property type="entry name" value="Rhodopsin 7-helix transmembrane proteins"/>
    <property type="match status" value="1"/>
</dbReference>
<dbReference type="InterPro" id="IPR000725">
    <property type="entry name" value="Olfact_rcpt"/>
</dbReference>
<keyword evidence="13" id="KW-1185">Reference proteome</keyword>
<evidence type="ECO:0000256" key="4">
    <source>
        <dbReference type="ARBA" id="ARBA00022725"/>
    </source>
</evidence>
<name>A0A8T2JZC1_9PIPI</name>
<evidence type="ECO:0000256" key="8">
    <source>
        <dbReference type="ARBA" id="ARBA00023170"/>
    </source>
</evidence>
<dbReference type="PANTHER" id="PTHR26452">
    <property type="entry name" value="OLFACTORY RECEPTOR"/>
    <property type="match status" value="1"/>
</dbReference>
<dbReference type="FunFam" id="1.20.1070.10:FF:000268">
    <property type="entry name" value="Putative olfactory receptor 2I1"/>
    <property type="match status" value="1"/>
</dbReference>
<organism evidence="12 13">
    <name type="scientific">Hymenochirus boettgeri</name>
    <name type="common">Congo dwarf clawed frog</name>
    <dbReference type="NCBI Taxonomy" id="247094"/>
    <lineage>
        <taxon>Eukaryota</taxon>
        <taxon>Metazoa</taxon>
        <taxon>Chordata</taxon>
        <taxon>Craniata</taxon>
        <taxon>Vertebrata</taxon>
        <taxon>Euteleostomi</taxon>
        <taxon>Amphibia</taxon>
        <taxon>Batrachia</taxon>
        <taxon>Anura</taxon>
        <taxon>Pipoidea</taxon>
        <taxon>Pipidae</taxon>
        <taxon>Pipinae</taxon>
        <taxon>Hymenochirus</taxon>
    </lineage>
</organism>
<keyword evidence="6" id="KW-0297">G-protein coupled receptor</keyword>
<evidence type="ECO:0000313" key="13">
    <source>
        <dbReference type="Proteomes" id="UP000812440"/>
    </source>
</evidence>
<feature type="transmembrane region" description="Helical" evidence="10">
    <location>
        <begin position="206"/>
        <end position="228"/>
    </location>
</feature>
<dbReference type="GO" id="GO:0004984">
    <property type="term" value="F:olfactory receptor activity"/>
    <property type="evidence" value="ECO:0007669"/>
    <property type="project" value="InterPro"/>
</dbReference>
<evidence type="ECO:0000256" key="1">
    <source>
        <dbReference type="ARBA" id="ARBA00004651"/>
    </source>
</evidence>
<evidence type="ECO:0000313" key="12">
    <source>
        <dbReference type="EMBL" id="KAG8448710.1"/>
    </source>
</evidence>
<feature type="transmembrane region" description="Helical" evidence="10">
    <location>
        <begin position="101"/>
        <end position="122"/>
    </location>
</feature>
<dbReference type="PRINTS" id="PR00245">
    <property type="entry name" value="OLFACTORYR"/>
</dbReference>
<dbReference type="InterPro" id="IPR000276">
    <property type="entry name" value="GPCR_Rhodpsn"/>
</dbReference>
<evidence type="ECO:0000256" key="2">
    <source>
        <dbReference type="ARBA" id="ARBA00022475"/>
    </source>
</evidence>
<dbReference type="AlphaFoldDB" id="A0A8T2JZC1"/>
<keyword evidence="7 10" id="KW-0472">Membrane</keyword>
<reference evidence="12" key="1">
    <citation type="thesis" date="2020" institute="ProQuest LLC" country="789 East Eisenhower Parkway, Ann Arbor, MI, USA">
        <title>Comparative Genomics and Chromosome Evolution.</title>
        <authorList>
            <person name="Mudd A.B."/>
        </authorList>
    </citation>
    <scope>NUCLEOTIDE SEQUENCE</scope>
    <source>
        <strain evidence="12">Female2</strain>
        <tissue evidence="12">Blood</tissue>
    </source>
</reference>
<dbReference type="OrthoDB" id="5967130at2759"/>
<evidence type="ECO:0000256" key="7">
    <source>
        <dbReference type="ARBA" id="ARBA00023136"/>
    </source>
</evidence>
<evidence type="ECO:0000256" key="6">
    <source>
        <dbReference type="ARBA" id="ARBA00023040"/>
    </source>
</evidence>
<comment type="caution">
    <text evidence="12">The sequence shown here is derived from an EMBL/GenBank/DDBJ whole genome shotgun (WGS) entry which is preliminary data.</text>
</comment>
<dbReference type="CDD" id="cd13954">
    <property type="entry name" value="7tmA_OR"/>
    <property type="match status" value="1"/>
</dbReference>
<gene>
    <name evidence="12" type="ORF">GDO86_015688</name>
</gene>
<dbReference type="GO" id="GO:0004930">
    <property type="term" value="F:G protein-coupled receptor activity"/>
    <property type="evidence" value="ECO:0007669"/>
    <property type="project" value="UniProtKB-KW"/>
</dbReference>
<dbReference type="InterPro" id="IPR017452">
    <property type="entry name" value="GPCR_Rhodpsn_7TM"/>
</dbReference>
<feature type="domain" description="G-protein coupled receptors family 1 profile" evidence="11">
    <location>
        <begin position="43"/>
        <end position="293"/>
    </location>
</feature>
<dbReference type="GO" id="GO:0005886">
    <property type="term" value="C:plasma membrane"/>
    <property type="evidence" value="ECO:0007669"/>
    <property type="project" value="UniProtKB-SubCell"/>
</dbReference>
<sequence length="316" mass="35945">MYSSLANQTVIHYFIIKGITDLPELQPLVFLLVLLIYLIILGGNLTILLLVFLDSQLKTPMYFFLGNLSIVDISAATVTLHKVLISYVSGDNTASFISCMAQVYFFASFTGHELLLLTVMGYDRYVAICKPLYYPMIMSPRICNTLAIFCWVWGFLQVVPPVSILGRFTCYLSNELNHFFCDMVPLMKLSCSDTSVLMMLNLTEGLFVSTIIPFLLTFISYVLIITTIMKIQTTTGRWKAFYTCSSHLSVVIFLYVILTCQYLVPTSNTNIDFTKHFSLFNTMAVPMLNPLIYSLKNKGVKTALKHRLWRTLAEYE</sequence>
<evidence type="ECO:0000256" key="9">
    <source>
        <dbReference type="ARBA" id="ARBA00023224"/>
    </source>
</evidence>
<feature type="transmembrane region" description="Helical" evidence="10">
    <location>
        <begin position="276"/>
        <end position="295"/>
    </location>
</feature>
<keyword evidence="3 10" id="KW-0812">Transmembrane</keyword>
<proteinExistence type="predicted"/>
<comment type="subcellular location">
    <subcellularLocation>
        <location evidence="1">Cell membrane</location>
        <topology evidence="1">Multi-pass membrane protein</topology>
    </subcellularLocation>
</comment>
<dbReference type="PROSITE" id="PS50262">
    <property type="entry name" value="G_PROTEIN_RECEP_F1_2"/>
    <property type="match status" value="1"/>
</dbReference>
<keyword evidence="8" id="KW-0675">Receptor</keyword>